<dbReference type="SMART" id="SM00530">
    <property type="entry name" value="HTH_XRE"/>
    <property type="match status" value="1"/>
</dbReference>
<accession>A0ABV3X553</accession>
<evidence type="ECO:0000313" key="3">
    <source>
        <dbReference type="Proteomes" id="UP001559623"/>
    </source>
</evidence>
<dbReference type="CDD" id="cd00093">
    <property type="entry name" value="HTH_XRE"/>
    <property type="match status" value="1"/>
</dbReference>
<proteinExistence type="predicted"/>
<protein>
    <submittedName>
        <fullName evidence="2">Helix-turn-helix transcriptional regulator</fullName>
    </submittedName>
</protein>
<reference evidence="2 3" key="1">
    <citation type="submission" date="2023-04" db="EMBL/GenBank/DDBJ databases">
        <title>Genome Sequence of Selenomonas sputigena ATCC 33150.</title>
        <authorList>
            <person name="Miller D.P."/>
            <person name="Anvari S."/>
            <person name="Polson S.W."/>
            <person name="Macdonald M."/>
            <person name="Mcdowell J.V."/>
        </authorList>
    </citation>
    <scope>NUCLEOTIDE SEQUENCE [LARGE SCALE GENOMIC DNA]</scope>
    <source>
        <strain evidence="2 3">ATCC 33150</strain>
    </source>
</reference>
<comment type="caution">
    <text evidence="2">The sequence shown here is derived from an EMBL/GenBank/DDBJ whole genome shotgun (WGS) entry which is preliminary data.</text>
</comment>
<sequence>MGTNFNELWNDEAFIGEEQKARIDFEVALIGKLIEARETRGLSQKQLADMCGLKQSAIARLEKMGATPKINTLIRVLQPLGYKLDIVPSD</sequence>
<dbReference type="Gene3D" id="1.10.260.40">
    <property type="entry name" value="lambda repressor-like DNA-binding domains"/>
    <property type="match status" value="1"/>
</dbReference>
<organism evidence="2 3">
    <name type="scientific">Selenomonas sputigena</name>
    <dbReference type="NCBI Taxonomy" id="69823"/>
    <lineage>
        <taxon>Bacteria</taxon>
        <taxon>Bacillati</taxon>
        <taxon>Bacillota</taxon>
        <taxon>Negativicutes</taxon>
        <taxon>Selenomonadales</taxon>
        <taxon>Selenomonadaceae</taxon>
        <taxon>Selenomonas</taxon>
    </lineage>
</organism>
<dbReference type="RefSeq" id="WP_368847041.1">
    <property type="nucleotide sequence ID" value="NZ_CP194411.1"/>
</dbReference>
<gene>
    <name evidence="2" type="ORF">QCO44_06630</name>
</gene>
<dbReference type="EMBL" id="JARVLH010000003">
    <property type="protein sequence ID" value="MEX5285314.1"/>
    <property type="molecule type" value="Genomic_DNA"/>
</dbReference>
<dbReference type="PROSITE" id="PS50943">
    <property type="entry name" value="HTH_CROC1"/>
    <property type="match status" value="1"/>
</dbReference>
<evidence type="ECO:0000259" key="1">
    <source>
        <dbReference type="PROSITE" id="PS50943"/>
    </source>
</evidence>
<dbReference type="SUPFAM" id="SSF47413">
    <property type="entry name" value="lambda repressor-like DNA-binding domains"/>
    <property type="match status" value="1"/>
</dbReference>
<dbReference type="Proteomes" id="UP001559623">
    <property type="component" value="Unassembled WGS sequence"/>
</dbReference>
<evidence type="ECO:0000313" key="2">
    <source>
        <dbReference type="EMBL" id="MEX5285314.1"/>
    </source>
</evidence>
<dbReference type="InterPro" id="IPR001387">
    <property type="entry name" value="Cro/C1-type_HTH"/>
</dbReference>
<name>A0ABV3X553_9FIRM</name>
<dbReference type="InterPro" id="IPR010982">
    <property type="entry name" value="Lambda_DNA-bd_dom_sf"/>
</dbReference>
<dbReference type="Pfam" id="PF01381">
    <property type="entry name" value="HTH_3"/>
    <property type="match status" value="1"/>
</dbReference>
<keyword evidence="3" id="KW-1185">Reference proteome</keyword>
<feature type="domain" description="HTH cro/C1-type" evidence="1">
    <location>
        <begin position="33"/>
        <end position="87"/>
    </location>
</feature>